<protein>
    <submittedName>
        <fullName evidence="1">Uncharacterized protein</fullName>
    </submittedName>
</protein>
<reference evidence="2" key="1">
    <citation type="journal article" date="2014" name="Science">
        <title>Ancient hybridizations among the ancestral genomes of bread wheat.</title>
        <authorList>
            <consortium name="International Wheat Genome Sequencing Consortium,"/>
            <person name="Marcussen T."/>
            <person name="Sandve S.R."/>
            <person name="Heier L."/>
            <person name="Spannagl M."/>
            <person name="Pfeifer M."/>
            <person name="Jakobsen K.S."/>
            <person name="Wulff B.B."/>
            <person name="Steuernagel B."/>
            <person name="Mayer K.F."/>
            <person name="Olsen O.A."/>
        </authorList>
    </citation>
    <scope>NUCLEOTIDE SEQUENCE [LARGE SCALE GENOMIC DNA]</scope>
    <source>
        <strain evidence="2">cv. AL8/78</strain>
    </source>
</reference>
<keyword evidence="2" id="KW-1185">Reference proteome</keyword>
<dbReference type="Proteomes" id="UP000015105">
    <property type="component" value="Chromosome 7D"/>
</dbReference>
<evidence type="ECO:0000313" key="2">
    <source>
        <dbReference type="Proteomes" id="UP000015105"/>
    </source>
</evidence>
<dbReference type="InterPro" id="IPR043502">
    <property type="entry name" value="DNA/RNA_pol_sf"/>
</dbReference>
<organism evidence="1 2">
    <name type="scientific">Aegilops tauschii subsp. strangulata</name>
    <name type="common">Goatgrass</name>
    <dbReference type="NCBI Taxonomy" id="200361"/>
    <lineage>
        <taxon>Eukaryota</taxon>
        <taxon>Viridiplantae</taxon>
        <taxon>Streptophyta</taxon>
        <taxon>Embryophyta</taxon>
        <taxon>Tracheophyta</taxon>
        <taxon>Spermatophyta</taxon>
        <taxon>Magnoliopsida</taxon>
        <taxon>Liliopsida</taxon>
        <taxon>Poales</taxon>
        <taxon>Poaceae</taxon>
        <taxon>BOP clade</taxon>
        <taxon>Pooideae</taxon>
        <taxon>Triticodae</taxon>
        <taxon>Triticeae</taxon>
        <taxon>Triticinae</taxon>
        <taxon>Aegilops</taxon>
    </lineage>
</organism>
<dbReference type="Gramene" id="AET7Gv21230400.1">
    <property type="protein sequence ID" value="AET7Gv21230400.1"/>
    <property type="gene ID" value="AET7Gv21230400"/>
</dbReference>
<accession>A0A453T3Y2</accession>
<dbReference type="AlphaFoldDB" id="A0A453T3Y2"/>
<dbReference type="EnsemblPlants" id="AET7Gv21230400.1">
    <property type="protein sequence ID" value="AET7Gv21230400.1"/>
    <property type="gene ID" value="AET7Gv21230400"/>
</dbReference>
<evidence type="ECO:0000313" key="1">
    <source>
        <dbReference type="EnsemblPlants" id="AET7Gv21230400.1"/>
    </source>
</evidence>
<sequence length="90" mass="10078">VVHLCMVAPAPESSTPVPDCIQRVLDEFPDVFTEPTGLPPRRACDHMIPLIPGAQPVNIWPYRHKPEHKTEIETQVEELLRSGVIQQSTS</sequence>
<name>A0A453T3Y2_AEGTS</name>
<dbReference type="Gene3D" id="3.10.10.10">
    <property type="entry name" value="HIV Type 1 Reverse Transcriptase, subunit A, domain 1"/>
    <property type="match status" value="1"/>
</dbReference>
<reference evidence="1" key="5">
    <citation type="journal article" date="2021" name="G3 (Bethesda)">
        <title>Aegilops tauschii genome assembly Aet v5.0 features greater sequence contiguity and improved annotation.</title>
        <authorList>
            <person name="Wang L."/>
            <person name="Zhu T."/>
            <person name="Rodriguez J.C."/>
            <person name="Deal K.R."/>
            <person name="Dubcovsky J."/>
            <person name="McGuire P.E."/>
            <person name="Lux T."/>
            <person name="Spannagl M."/>
            <person name="Mayer K.F.X."/>
            <person name="Baldrich P."/>
            <person name="Meyers B.C."/>
            <person name="Huo N."/>
            <person name="Gu Y.Q."/>
            <person name="Zhou H."/>
            <person name="Devos K.M."/>
            <person name="Bennetzen J.L."/>
            <person name="Unver T."/>
            <person name="Budak H."/>
            <person name="Gulick P.J."/>
            <person name="Galiba G."/>
            <person name="Kalapos B."/>
            <person name="Nelson D.R."/>
            <person name="Li P."/>
            <person name="You F.M."/>
            <person name="Luo M.C."/>
            <person name="Dvorak J."/>
        </authorList>
    </citation>
    <scope>NUCLEOTIDE SEQUENCE [LARGE SCALE GENOMIC DNA]</scope>
    <source>
        <strain evidence="1">cv. AL8/78</strain>
    </source>
</reference>
<dbReference type="SUPFAM" id="SSF56672">
    <property type="entry name" value="DNA/RNA polymerases"/>
    <property type="match status" value="1"/>
</dbReference>
<reference evidence="1" key="4">
    <citation type="submission" date="2019-03" db="UniProtKB">
        <authorList>
            <consortium name="EnsemblPlants"/>
        </authorList>
    </citation>
    <scope>IDENTIFICATION</scope>
</reference>
<proteinExistence type="predicted"/>
<reference evidence="1" key="3">
    <citation type="journal article" date="2017" name="Nature">
        <title>Genome sequence of the progenitor of the wheat D genome Aegilops tauschii.</title>
        <authorList>
            <person name="Luo M.C."/>
            <person name="Gu Y.Q."/>
            <person name="Puiu D."/>
            <person name="Wang H."/>
            <person name="Twardziok S.O."/>
            <person name="Deal K.R."/>
            <person name="Huo N."/>
            <person name="Zhu T."/>
            <person name="Wang L."/>
            <person name="Wang Y."/>
            <person name="McGuire P.E."/>
            <person name="Liu S."/>
            <person name="Long H."/>
            <person name="Ramasamy R.K."/>
            <person name="Rodriguez J.C."/>
            <person name="Van S.L."/>
            <person name="Yuan L."/>
            <person name="Wang Z."/>
            <person name="Xia Z."/>
            <person name="Xiao L."/>
            <person name="Anderson O.D."/>
            <person name="Ouyang S."/>
            <person name="Liang Y."/>
            <person name="Zimin A.V."/>
            <person name="Pertea G."/>
            <person name="Qi P."/>
            <person name="Bennetzen J.L."/>
            <person name="Dai X."/>
            <person name="Dawson M.W."/>
            <person name="Muller H.G."/>
            <person name="Kugler K."/>
            <person name="Rivarola-Duarte L."/>
            <person name="Spannagl M."/>
            <person name="Mayer K.F.X."/>
            <person name="Lu F.H."/>
            <person name="Bevan M.W."/>
            <person name="Leroy P."/>
            <person name="Li P."/>
            <person name="You F.M."/>
            <person name="Sun Q."/>
            <person name="Liu Z."/>
            <person name="Lyons E."/>
            <person name="Wicker T."/>
            <person name="Salzberg S.L."/>
            <person name="Devos K.M."/>
            <person name="Dvorak J."/>
        </authorList>
    </citation>
    <scope>NUCLEOTIDE SEQUENCE [LARGE SCALE GENOMIC DNA]</scope>
    <source>
        <strain evidence="1">cv. AL8/78</strain>
    </source>
</reference>
<reference evidence="2" key="2">
    <citation type="journal article" date="2017" name="Nat. Plants">
        <title>The Aegilops tauschii genome reveals multiple impacts of transposons.</title>
        <authorList>
            <person name="Zhao G."/>
            <person name="Zou C."/>
            <person name="Li K."/>
            <person name="Wang K."/>
            <person name="Li T."/>
            <person name="Gao L."/>
            <person name="Zhang X."/>
            <person name="Wang H."/>
            <person name="Yang Z."/>
            <person name="Liu X."/>
            <person name="Jiang W."/>
            <person name="Mao L."/>
            <person name="Kong X."/>
            <person name="Jiao Y."/>
            <person name="Jia J."/>
        </authorList>
    </citation>
    <scope>NUCLEOTIDE SEQUENCE [LARGE SCALE GENOMIC DNA]</scope>
    <source>
        <strain evidence="2">cv. AL8/78</strain>
    </source>
</reference>